<dbReference type="RefSeq" id="WP_188394723.1">
    <property type="nucleotide sequence ID" value="NZ_BMCG01000001.1"/>
</dbReference>
<evidence type="ECO:0000313" key="3">
    <source>
        <dbReference type="Proteomes" id="UP000620266"/>
    </source>
</evidence>
<dbReference type="EMBL" id="BMCG01000001">
    <property type="protein sequence ID" value="GGB99913.1"/>
    <property type="molecule type" value="Genomic_DNA"/>
</dbReference>
<evidence type="ECO:0000313" key="2">
    <source>
        <dbReference type="EMBL" id="GGB99913.1"/>
    </source>
</evidence>
<dbReference type="AlphaFoldDB" id="A0A8J2XUR6"/>
<protein>
    <recommendedName>
        <fullName evidence="4">Zinc finger Ogr/Delta-type domain-containing protein</fullName>
    </recommendedName>
</protein>
<comment type="caution">
    <text evidence="2">The sequence shown here is derived from an EMBL/GenBank/DDBJ whole genome shotgun (WGS) entry which is preliminary data.</text>
</comment>
<gene>
    <name evidence="2" type="ORF">GCM10007205_06540</name>
</gene>
<proteinExistence type="predicted"/>
<name>A0A8J2XUR6_9BURK</name>
<reference evidence="2" key="1">
    <citation type="journal article" date="2014" name="Int. J. Syst. Evol. Microbiol.">
        <title>Complete genome sequence of Corynebacterium casei LMG S-19264T (=DSM 44701T), isolated from a smear-ripened cheese.</title>
        <authorList>
            <consortium name="US DOE Joint Genome Institute (JGI-PGF)"/>
            <person name="Walter F."/>
            <person name="Albersmeier A."/>
            <person name="Kalinowski J."/>
            <person name="Ruckert C."/>
        </authorList>
    </citation>
    <scope>NUCLEOTIDE SEQUENCE</scope>
    <source>
        <strain evidence="2">CCM 7086</strain>
    </source>
</reference>
<evidence type="ECO:0000256" key="1">
    <source>
        <dbReference type="SAM" id="MobiDB-lite"/>
    </source>
</evidence>
<keyword evidence="3" id="KW-1185">Reference proteome</keyword>
<feature type="compositionally biased region" description="Polar residues" evidence="1">
    <location>
        <begin position="58"/>
        <end position="68"/>
    </location>
</feature>
<evidence type="ECO:0008006" key="4">
    <source>
        <dbReference type="Google" id="ProtNLM"/>
    </source>
</evidence>
<organism evidence="2 3">
    <name type="scientific">Oxalicibacterium flavum</name>
    <dbReference type="NCBI Taxonomy" id="179467"/>
    <lineage>
        <taxon>Bacteria</taxon>
        <taxon>Pseudomonadati</taxon>
        <taxon>Pseudomonadota</taxon>
        <taxon>Betaproteobacteria</taxon>
        <taxon>Burkholderiales</taxon>
        <taxon>Oxalobacteraceae</taxon>
        <taxon>Oxalicibacterium</taxon>
    </lineage>
</organism>
<dbReference type="Proteomes" id="UP000620266">
    <property type="component" value="Unassembled WGS sequence"/>
</dbReference>
<reference evidence="2" key="2">
    <citation type="submission" date="2020-09" db="EMBL/GenBank/DDBJ databases">
        <authorList>
            <person name="Sun Q."/>
            <person name="Sedlacek I."/>
        </authorList>
    </citation>
    <scope>NUCLEOTIDE SEQUENCE</scope>
    <source>
        <strain evidence="2">CCM 7086</strain>
    </source>
</reference>
<sequence>MEKALKACPFCGSKAELKQAHYLESELPYSYVRCVNPECSLHTNSAHFSGGSEDRNSQDAVTAWNQREQIPAMH</sequence>
<accession>A0A8J2XUR6</accession>
<dbReference type="Pfam" id="PF14354">
    <property type="entry name" value="Lar_restr_allev"/>
    <property type="match status" value="1"/>
</dbReference>
<feature type="region of interest" description="Disordered" evidence="1">
    <location>
        <begin position="46"/>
        <end position="74"/>
    </location>
</feature>